<dbReference type="Pfam" id="PF02627">
    <property type="entry name" value="CMD"/>
    <property type="match status" value="1"/>
</dbReference>
<dbReference type="AlphaFoldDB" id="K4R9F4"/>
<evidence type="ECO:0000313" key="2">
    <source>
        <dbReference type="EMBL" id="CCK29777.1"/>
    </source>
</evidence>
<keyword evidence="3" id="KW-1185">Reference proteome</keyword>
<dbReference type="EMBL" id="HE971709">
    <property type="protein sequence ID" value="CCK29777.1"/>
    <property type="molecule type" value="Genomic_DNA"/>
</dbReference>
<accession>K4R9F4</accession>
<dbReference type="GO" id="GO:0051920">
    <property type="term" value="F:peroxiredoxin activity"/>
    <property type="evidence" value="ECO:0007669"/>
    <property type="project" value="InterPro"/>
</dbReference>
<dbReference type="NCBIfam" id="TIGR00778">
    <property type="entry name" value="ahpD_dom"/>
    <property type="match status" value="1"/>
</dbReference>
<dbReference type="RefSeq" id="WP_015660115.1">
    <property type="nucleotide sequence ID" value="NC_020504.1"/>
</dbReference>
<protein>
    <submittedName>
        <fullName evidence="2">4-carboxymuconolactone decarboxylase domain-containing protein</fullName>
    </submittedName>
</protein>
<dbReference type="PANTHER" id="PTHR34846">
    <property type="entry name" value="4-CARBOXYMUCONOLACTONE DECARBOXYLASE FAMILY PROTEIN (AFU_ORTHOLOGUE AFUA_6G11590)"/>
    <property type="match status" value="1"/>
</dbReference>
<dbReference type="InterPro" id="IPR004675">
    <property type="entry name" value="AhpD_core"/>
</dbReference>
<gene>
    <name evidence="2" type="ORF">BN159_5398</name>
</gene>
<reference evidence="2 3" key="1">
    <citation type="journal article" date="2012" name="J. Bacteriol.">
        <title>Genome sequence of the bacterium Streptomyces davawensis JCM 4913 and heterologous production of the unique antibiotic roseoflavin.</title>
        <authorList>
            <person name="Jankowitsch F."/>
            <person name="Schwarz J."/>
            <person name="Ruckert C."/>
            <person name="Gust B."/>
            <person name="Szczepanowski R."/>
            <person name="Blom J."/>
            <person name="Pelzer S."/>
            <person name="Kalinowski J."/>
            <person name="Mack M."/>
        </authorList>
    </citation>
    <scope>NUCLEOTIDE SEQUENCE [LARGE SCALE GENOMIC DNA]</scope>
    <source>
        <strain evidence="3">DSM 101723 / JCM 4913 / KCC S-0913 / 768</strain>
    </source>
</reference>
<evidence type="ECO:0000259" key="1">
    <source>
        <dbReference type="Pfam" id="PF02627"/>
    </source>
</evidence>
<evidence type="ECO:0000313" key="3">
    <source>
        <dbReference type="Proteomes" id="UP000008043"/>
    </source>
</evidence>
<dbReference type="SUPFAM" id="SSF69118">
    <property type="entry name" value="AhpD-like"/>
    <property type="match status" value="1"/>
</dbReference>
<dbReference type="InterPro" id="IPR029032">
    <property type="entry name" value="AhpD-like"/>
</dbReference>
<dbReference type="Proteomes" id="UP000008043">
    <property type="component" value="Chromosome"/>
</dbReference>
<dbReference type="eggNOG" id="COG2128">
    <property type="taxonomic scope" value="Bacteria"/>
</dbReference>
<organism evidence="2 3">
    <name type="scientific">Streptomyces davaonensis (strain DSM 101723 / JCM 4913 / KCC S-0913 / 768)</name>
    <dbReference type="NCBI Taxonomy" id="1214101"/>
    <lineage>
        <taxon>Bacteria</taxon>
        <taxon>Bacillati</taxon>
        <taxon>Actinomycetota</taxon>
        <taxon>Actinomycetes</taxon>
        <taxon>Kitasatosporales</taxon>
        <taxon>Streptomycetaceae</taxon>
        <taxon>Streptomyces</taxon>
    </lineage>
</organism>
<name>K4R9F4_STRDJ</name>
<dbReference type="STRING" id="1214101.BN159_5398"/>
<dbReference type="InterPro" id="IPR003779">
    <property type="entry name" value="CMD-like"/>
</dbReference>
<dbReference type="HOGENOM" id="CLU_082760_6_1_11"/>
<dbReference type="Gene3D" id="1.20.1290.10">
    <property type="entry name" value="AhpD-like"/>
    <property type="match status" value="1"/>
</dbReference>
<dbReference type="KEGG" id="sdv:BN159_5398"/>
<dbReference type="PATRIC" id="fig|1214101.3.peg.5481"/>
<proteinExistence type="predicted"/>
<dbReference type="PANTHER" id="PTHR34846:SF7">
    <property type="entry name" value="BLL7811 PROTEIN"/>
    <property type="match status" value="1"/>
</dbReference>
<dbReference type="OrthoDB" id="9801997at2"/>
<feature type="domain" description="Carboxymuconolactone decarboxylase-like" evidence="1">
    <location>
        <begin position="15"/>
        <end position="95"/>
    </location>
</feature>
<sequence>MEARLNLFENPVLAKVFRHVNTAAKAVADSTLPDSTAELVKIRASQINGCGFCTDMHTKDAVAAGETHQRLHLVATWREATVFTEPERAALELAEQGTRIADAAGGVPAEVWENAAKHYDEEQLGALVAIIALINTYNRVNVILQQPAGDYVVGMFG</sequence>